<dbReference type="EMBL" id="CACRUT010000015">
    <property type="protein sequence ID" value="VYU30020.1"/>
    <property type="molecule type" value="Genomic_DNA"/>
</dbReference>
<dbReference type="RefSeq" id="WP_412990738.1">
    <property type="nucleotide sequence ID" value="NZ_CACRUT010000015.1"/>
</dbReference>
<organism evidence="1">
    <name type="scientific">Paraprevotella clara</name>
    <dbReference type="NCBI Taxonomy" id="454154"/>
    <lineage>
        <taxon>Bacteria</taxon>
        <taxon>Pseudomonadati</taxon>
        <taxon>Bacteroidota</taxon>
        <taxon>Bacteroidia</taxon>
        <taxon>Bacteroidales</taxon>
        <taxon>Prevotellaceae</taxon>
        <taxon>Paraprevotella</taxon>
    </lineage>
</organism>
<evidence type="ECO:0000313" key="1">
    <source>
        <dbReference type="EMBL" id="VYU30020.1"/>
    </source>
</evidence>
<reference evidence="1" key="1">
    <citation type="submission" date="2019-11" db="EMBL/GenBank/DDBJ databases">
        <authorList>
            <person name="Feng L."/>
        </authorList>
    </citation>
    <scope>NUCLEOTIDE SEQUENCE</scope>
    <source>
        <strain evidence="1">PclaraLFYP37</strain>
    </source>
</reference>
<proteinExistence type="predicted"/>
<dbReference type="AlphaFoldDB" id="A0A6N3DM32"/>
<gene>
    <name evidence="1" type="ORF">PCLFYP37_02446</name>
</gene>
<sequence>MEATKYNKNEIMKQAHTYYNMVGDSRKNRERNKTGRTLISFGECLRMAWRHAKREVSDARRKEAIRKEREVREEWNRTHPAKTVVYDACVQAAISAEYSRGRYMGD</sequence>
<protein>
    <submittedName>
        <fullName evidence="1">Uncharacterized protein</fullName>
    </submittedName>
</protein>
<accession>A0A6N3DM32</accession>
<name>A0A6N3DM32_9BACT</name>